<proteinExistence type="predicted"/>
<evidence type="ECO:0000313" key="1">
    <source>
        <dbReference type="EMBL" id="KAE8355443.1"/>
    </source>
</evidence>
<keyword evidence="2" id="KW-1185">Reference proteome</keyword>
<accession>A0A5N6ZE28</accession>
<dbReference type="Proteomes" id="UP000327118">
    <property type="component" value="Unassembled WGS sequence"/>
</dbReference>
<dbReference type="PANTHER" id="PTHR41677">
    <property type="entry name" value="YALI0B19030P"/>
    <property type="match status" value="1"/>
</dbReference>
<sequence>MAPIAIDTPIRLPPKIVGPTTKTATRPTKQLPRWLIDGAKIEQQESFDPKKHIYYEPPRRIYTMKEINLDGHGISPNAVSEPFPLFTTEAVRQMRAEIFSPGVLAHCQYTSTFSQNMIRGMGAARAPFTYDAWNSAEVLAKVSEVAGVDLVPALDVEIATINISVHTDTGDRRPTEDQVEDEISSTAWHYDSFPFVCVTMISDCQGMIGGETMLRMPTGEMMKVRGPAMGTAVVMQGRYIEHQGLTALGGRERISMVTAFRPKSPFIKDESILTGVRGISMLSDLYHQYTQYRLEILEERIRARLKQERQRELANRPFDTPDVRNWLIAQKEFIDAMLEELSE</sequence>
<evidence type="ECO:0008006" key="3">
    <source>
        <dbReference type="Google" id="ProtNLM"/>
    </source>
</evidence>
<gene>
    <name evidence="1" type="ORF">BDV28DRAFT_155375</name>
</gene>
<dbReference type="PANTHER" id="PTHR41677:SF1">
    <property type="entry name" value="FE2OG DIOXYGENASE DOMAIN-CONTAINING PROTEIN"/>
    <property type="match status" value="1"/>
</dbReference>
<name>A0A5N6ZE28_9EURO</name>
<protein>
    <recommendedName>
        <fullName evidence="3">Fe2OG dioxygenase domain-containing protein</fullName>
    </recommendedName>
</protein>
<organism evidence="1 2">
    <name type="scientific">Aspergillus coremiiformis</name>
    <dbReference type="NCBI Taxonomy" id="138285"/>
    <lineage>
        <taxon>Eukaryota</taxon>
        <taxon>Fungi</taxon>
        <taxon>Dikarya</taxon>
        <taxon>Ascomycota</taxon>
        <taxon>Pezizomycotina</taxon>
        <taxon>Eurotiomycetes</taxon>
        <taxon>Eurotiomycetidae</taxon>
        <taxon>Eurotiales</taxon>
        <taxon>Aspergillaceae</taxon>
        <taxon>Aspergillus</taxon>
        <taxon>Aspergillus subgen. Circumdati</taxon>
    </lineage>
</organism>
<dbReference type="AlphaFoldDB" id="A0A5N6ZE28"/>
<dbReference type="OrthoDB" id="10256055at2759"/>
<reference evidence="2" key="1">
    <citation type="submission" date="2019-04" db="EMBL/GenBank/DDBJ databases">
        <title>Friends and foes A comparative genomics studyof 23 Aspergillus species from section Flavi.</title>
        <authorList>
            <consortium name="DOE Joint Genome Institute"/>
            <person name="Kjaerbolling I."/>
            <person name="Vesth T."/>
            <person name="Frisvad J.C."/>
            <person name="Nybo J.L."/>
            <person name="Theobald S."/>
            <person name="Kildgaard S."/>
            <person name="Isbrandt T."/>
            <person name="Kuo A."/>
            <person name="Sato A."/>
            <person name="Lyhne E.K."/>
            <person name="Kogle M.E."/>
            <person name="Wiebenga A."/>
            <person name="Kun R.S."/>
            <person name="Lubbers R.J."/>
            <person name="Makela M.R."/>
            <person name="Barry K."/>
            <person name="Chovatia M."/>
            <person name="Clum A."/>
            <person name="Daum C."/>
            <person name="Haridas S."/>
            <person name="He G."/>
            <person name="LaButti K."/>
            <person name="Lipzen A."/>
            <person name="Mondo S."/>
            <person name="Riley R."/>
            <person name="Salamov A."/>
            <person name="Simmons B.A."/>
            <person name="Magnuson J.K."/>
            <person name="Henrissat B."/>
            <person name="Mortensen U.H."/>
            <person name="Larsen T.O."/>
            <person name="Devries R.P."/>
            <person name="Grigoriev I.V."/>
            <person name="Machida M."/>
            <person name="Baker S.E."/>
            <person name="Andersen M.R."/>
        </authorList>
    </citation>
    <scope>NUCLEOTIDE SEQUENCE [LARGE SCALE GENOMIC DNA]</scope>
    <source>
        <strain evidence="2">CBS 553.77</strain>
    </source>
</reference>
<dbReference type="EMBL" id="ML739052">
    <property type="protein sequence ID" value="KAE8355443.1"/>
    <property type="molecule type" value="Genomic_DNA"/>
</dbReference>
<evidence type="ECO:0000313" key="2">
    <source>
        <dbReference type="Proteomes" id="UP000327118"/>
    </source>
</evidence>